<gene>
    <name evidence="2" type="ORF">NE857_07455</name>
</gene>
<keyword evidence="1" id="KW-0812">Transmembrane</keyword>
<evidence type="ECO:0000256" key="1">
    <source>
        <dbReference type="SAM" id="Phobius"/>
    </source>
</evidence>
<evidence type="ECO:0000313" key="2">
    <source>
        <dbReference type="EMBL" id="USY21438.1"/>
    </source>
</evidence>
<dbReference type="Pfam" id="PF09819">
    <property type="entry name" value="ABC_cobalt"/>
    <property type="match status" value="1"/>
</dbReference>
<feature type="transmembrane region" description="Helical" evidence="1">
    <location>
        <begin position="37"/>
        <end position="61"/>
    </location>
</feature>
<proteinExistence type="predicted"/>
<dbReference type="Proteomes" id="UP001055940">
    <property type="component" value="Chromosome"/>
</dbReference>
<feature type="transmembrane region" description="Helical" evidence="1">
    <location>
        <begin position="145"/>
        <end position="163"/>
    </location>
</feature>
<keyword evidence="3" id="KW-1185">Reference proteome</keyword>
<keyword evidence="1" id="KW-0472">Membrane</keyword>
<evidence type="ECO:0000313" key="3">
    <source>
        <dbReference type="Proteomes" id="UP001055940"/>
    </source>
</evidence>
<name>A0ABY5DD64_9ACTN</name>
<dbReference type="RefSeq" id="WP_254420327.1">
    <property type="nucleotide sequence ID" value="NZ_BAAAJB010000001.1"/>
</dbReference>
<keyword evidence="1" id="KW-1133">Transmembrane helix</keyword>
<feature type="transmembrane region" description="Helical" evidence="1">
    <location>
        <begin position="175"/>
        <end position="196"/>
    </location>
</feature>
<protein>
    <submittedName>
        <fullName evidence="2">ECF transporter S component</fullName>
    </submittedName>
</protein>
<reference evidence="2" key="1">
    <citation type="submission" date="2022-06" db="EMBL/GenBank/DDBJ databases">
        <authorList>
            <person name="Ping M."/>
        </authorList>
    </citation>
    <scope>NUCLEOTIDE SEQUENCE</scope>
    <source>
        <strain evidence="2">JCM11759T</strain>
    </source>
</reference>
<feature type="transmembrane region" description="Helical" evidence="1">
    <location>
        <begin position="73"/>
        <end position="90"/>
    </location>
</feature>
<dbReference type="PIRSF" id="PIRSF037394">
    <property type="entry name" value="ABC_thiamine-permease_YkoE_prd"/>
    <property type="match status" value="1"/>
</dbReference>
<accession>A0ABY5DD64</accession>
<dbReference type="EMBL" id="CP099837">
    <property type="protein sequence ID" value="USY21438.1"/>
    <property type="molecule type" value="Genomic_DNA"/>
</dbReference>
<organism evidence="2 3">
    <name type="scientific">Nocardiopsis exhalans</name>
    <dbReference type="NCBI Taxonomy" id="163604"/>
    <lineage>
        <taxon>Bacteria</taxon>
        <taxon>Bacillati</taxon>
        <taxon>Actinomycetota</taxon>
        <taxon>Actinomycetes</taxon>
        <taxon>Streptosporangiales</taxon>
        <taxon>Nocardiopsidaceae</taxon>
        <taxon>Nocardiopsis</taxon>
    </lineage>
</organism>
<sequence length="214" mass="22358">MSTESGRETGPDQTSTERIGFVQGVQAGLRSWRTVDIVVAAVIGVAVGVVFWLWNIVWSVTTPLFVAFPPGQAVVYGMWLISGVLGGLIIRKPGAALLTSIAAASVSAVLGTQWGMQVILDGALQGILPELVFLAFAYKRWNMGVAVLAAAVAGLSPALRDNIVYNVTWPLHYQLTYGVIVVISAALIAGVGARLLTTALARSGALAPFPSAKG</sequence>
<dbReference type="InterPro" id="IPR017195">
    <property type="entry name" value="ABC_thiamin-permease_prd"/>
</dbReference>